<dbReference type="InterPro" id="IPR003595">
    <property type="entry name" value="Tyr_Pase_cat"/>
</dbReference>
<dbReference type="PROSITE" id="PS00383">
    <property type="entry name" value="TYR_PHOSPHATASE_1"/>
    <property type="match status" value="1"/>
</dbReference>
<evidence type="ECO:0000313" key="2">
    <source>
        <dbReference type="Proteomes" id="UP000269396"/>
    </source>
</evidence>
<dbReference type="SMART" id="SM00194">
    <property type="entry name" value="PTPc"/>
    <property type="match status" value="1"/>
</dbReference>
<sequence>NPTPVHTPIRSAIPILRLPEYVATLKRDSGIGISEEYESIETPNDLTWKHANMEENRPKNRYANIIAYDQSRVVLNEISRIPGSDYINANFIDGYQKKSAYIATQGPLPGTFYDFWRMVWEQNSRVIVMMTHLEERARIKCDQYWPNRGKEVFTLQQQQQCQQQEYNSKVNYDINYTTVPTYTVIIKSTQEFAYYTLRTFILQRNYETNLLETDSAAFNQHQSINDSNMNIEQREIKQFQFTAWPDYGTPDYPQPLLLFIRRVSQVRSQLMHHLQQERLINDEKVNSRELKSSQSSDIHNSMNLNLSDEIGPLIVHCSAGVGRTGAFIVIDSQLERLKHENSVDIFGAVCRMRAQRNFMVQTEEQYAFLYDVFIEAAEVHGTEVTAHGLYNHVVKLRQPVPTCILAGYNLLPNGLQDNNHLTSSIKISSLELEFKLQIS</sequence>
<dbReference type="Gene3D" id="3.90.190.10">
    <property type="entry name" value="Protein tyrosine phosphatase superfamily"/>
    <property type="match status" value="1"/>
</dbReference>
<dbReference type="InterPro" id="IPR029021">
    <property type="entry name" value="Prot-tyrosine_phosphatase-like"/>
</dbReference>
<dbReference type="InterPro" id="IPR050348">
    <property type="entry name" value="Protein-Tyr_Phosphatase"/>
</dbReference>
<organism evidence="1 2">
    <name type="scientific">Schistosoma mattheei</name>
    <dbReference type="NCBI Taxonomy" id="31246"/>
    <lineage>
        <taxon>Eukaryota</taxon>
        <taxon>Metazoa</taxon>
        <taxon>Spiralia</taxon>
        <taxon>Lophotrochozoa</taxon>
        <taxon>Platyhelminthes</taxon>
        <taxon>Trematoda</taxon>
        <taxon>Digenea</taxon>
        <taxon>Strigeidida</taxon>
        <taxon>Schistosomatoidea</taxon>
        <taxon>Schistosomatidae</taxon>
        <taxon>Schistosoma</taxon>
    </lineage>
</organism>
<dbReference type="SUPFAM" id="SSF52799">
    <property type="entry name" value="(Phosphotyrosine protein) phosphatases II"/>
    <property type="match status" value="1"/>
</dbReference>
<dbReference type="AlphaFoldDB" id="A0A183PIS6"/>
<dbReference type="InterPro" id="IPR016130">
    <property type="entry name" value="Tyr_Pase_AS"/>
</dbReference>
<dbReference type="PROSITE" id="PS50055">
    <property type="entry name" value="TYR_PHOSPHATASE_PTP"/>
    <property type="match status" value="1"/>
</dbReference>
<dbReference type="SMART" id="SM00404">
    <property type="entry name" value="PTPc_motif"/>
    <property type="match status" value="1"/>
</dbReference>
<dbReference type="GO" id="GO:0004725">
    <property type="term" value="F:protein tyrosine phosphatase activity"/>
    <property type="evidence" value="ECO:0007669"/>
    <property type="project" value="InterPro"/>
</dbReference>
<dbReference type="PRINTS" id="PR00700">
    <property type="entry name" value="PRTYPHPHTASE"/>
</dbReference>
<evidence type="ECO:0000313" key="1">
    <source>
        <dbReference type="EMBL" id="VDP65357.1"/>
    </source>
</evidence>
<accession>A0A183PIS6</accession>
<reference evidence="1 2" key="1">
    <citation type="submission" date="2018-11" db="EMBL/GenBank/DDBJ databases">
        <authorList>
            <consortium name="Pathogen Informatics"/>
        </authorList>
    </citation>
    <scope>NUCLEOTIDE SEQUENCE [LARGE SCALE GENOMIC DNA]</scope>
    <source>
        <strain>Denwood</strain>
        <strain evidence="2">Zambia</strain>
    </source>
</reference>
<proteinExistence type="predicted"/>
<dbReference type="PANTHER" id="PTHR19134">
    <property type="entry name" value="RECEPTOR-TYPE TYROSINE-PROTEIN PHOSPHATASE"/>
    <property type="match status" value="1"/>
</dbReference>
<dbReference type="STRING" id="31246.A0A183PIS6"/>
<dbReference type="InterPro" id="IPR000387">
    <property type="entry name" value="Tyr_Pase_dom"/>
</dbReference>
<feature type="non-terminal residue" evidence="1">
    <location>
        <position position="1"/>
    </location>
</feature>
<dbReference type="EMBL" id="UZAL01034440">
    <property type="protein sequence ID" value="VDP65357.1"/>
    <property type="molecule type" value="Genomic_DNA"/>
</dbReference>
<keyword evidence="2" id="KW-1185">Reference proteome</keyword>
<gene>
    <name evidence="1" type="ORF">SMTD_LOCUS14262</name>
</gene>
<dbReference type="PROSITE" id="PS50056">
    <property type="entry name" value="TYR_PHOSPHATASE_2"/>
    <property type="match status" value="1"/>
</dbReference>
<dbReference type="Pfam" id="PF00102">
    <property type="entry name" value="Y_phosphatase"/>
    <property type="match status" value="1"/>
</dbReference>
<dbReference type="Proteomes" id="UP000269396">
    <property type="component" value="Unassembled WGS sequence"/>
</dbReference>
<dbReference type="InterPro" id="IPR000242">
    <property type="entry name" value="PTP_cat"/>
</dbReference>
<dbReference type="PANTHER" id="PTHR19134:SF531">
    <property type="entry name" value="TYROSINE-PROTEIN PHOSPHATASE LAR"/>
    <property type="match status" value="1"/>
</dbReference>
<name>A0A183PIS6_9TREM</name>
<protein>
    <submittedName>
        <fullName evidence="1">Uncharacterized protein</fullName>
    </submittedName>
</protein>